<dbReference type="InterPro" id="IPR025110">
    <property type="entry name" value="AMP-bd_C"/>
</dbReference>
<evidence type="ECO:0000313" key="4">
    <source>
        <dbReference type="Proteomes" id="UP001499930"/>
    </source>
</evidence>
<keyword evidence="1" id="KW-0436">Ligase</keyword>
<feature type="domain" description="AMP-binding enzyme C-terminal" evidence="2">
    <location>
        <begin position="171"/>
        <end position="253"/>
    </location>
</feature>
<accession>A0ABN3Y8I3</accession>
<keyword evidence="4" id="KW-1185">Reference proteome</keyword>
<dbReference type="Pfam" id="PF13193">
    <property type="entry name" value="AMP-binding_C"/>
    <property type="match status" value="1"/>
</dbReference>
<dbReference type="RefSeq" id="WP_344900315.1">
    <property type="nucleotide sequence ID" value="NZ_BAAAWD010000015.1"/>
</dbReference>
<dbReference type="PANTHER" id="PTHR43352:SF1">
    <property type="entry name" value="ANTHRANILATE--COA LIGASE"/>
    <property type="match status" value="1"/>
</dbReference>
<dbReference type="SUPFAM" id="SSF56801">
    <property type="entry name" value="Acetyl-CoA synthetase-like"/>
    <property type="match status" value="1"/>
</dbReference>
<reference evidence="3 4" key="1">
    <citation type="journal article" date="2019" name="Int. J. Syst. Evol. Microbiol.">
        <title>The Global Catalogue of Microorganisms (GCM) 10K type strain sequencing project: providing services to taxonomists for standard genome sequencing and annotation.</title>
        <authorList>
            <consortium name="The Broad Institute Genomics Platform"/>
            <consortium name="The Broad Institute Genome Sequencing Center for Infectious Disease"/>
            <person name="Wu L."/>
            <person name="Ma J."/>
        </authorList>
    </citation>
    <scope>NUCLEOTIDE SEQUENCE [LARGE SCALE GENOMIC DNA]</scope>
    <source>
        <strain evidence="3 4">JCM 3106</strain>
    </source>
</reference>
<dbReference type="InterPro" id="IPR042099">
    <property type="entry name" value="ANL_N_sf"/>
</dbReference>
<evidence type="ECO:0000256" key="1">
    <source>
        <dbReference type="ARBA" id="ARBA00022598"/>
    </source>
</evidence>
<dbReference type="PANTHER" id="PTHR43352">
    <property type="entry name" value="ACETYL-COA SYNTHETASE"/>
    <property type="match status" value="1"/>
</dbReference>
<dbReference type="Gene3D" id="3.40.50.12780">
    <property type="entry name" value="N-terminal domain of ligase-like"/>
    <property type="match status" value="1"/>
</dbReference>
<dbReference type="Gene3D" id="3.30.300.30">
    <property type="match status" value="1"/>
</dbReference>
<gene>
    <name evidence="3" type="ORF">GCM10017559_54850</name>
</gene>
<comment type="caution">
    <text evidence="3">The sequence shown here is derived from an EMBL/GenBank/DDBJ whole genome shotgun (WGS) entry which is preliminary data.</text>
</comment>
<proteinExistence type="predicted"/>
<sequence length="269" mass="28542">MHSWFNTGDSAHHGHIRRLVQLGERPAGLIKPWLIPDGTAAGEPLPGSQFIDGLGSSEMGMALFGQVTTPESPRDDRCVGKAQEAVIKAAVLDENGEEVPDGTVGLLAVITPSRTPGYWNDPGLTRSFELNGYWLTGDVARRDGEGNFYHLDRTADVIETADGPVHSLPVEEVLIADCAALVQDCSVVGVPGKAGEGQRPVAVVRLQADAGDVTADEVREKANKALADAGLATLDAVVIARTGDDLPLGPTGKVLKRELRTRHAAMFTR</sequence>
<dbReference type="InterPro" id="IPR045851">
    <property type="entry name" value="AMP-bd_C_sf"/>
</dbReference>
<dbReference type="EMBL" id="BAAAWD010000015">
    <property type="protein sequence ID" value="GAA3022734.1"/>
    <property type="molecule type" value="Genomic_DNA"/>
</dbReference>
<evidence type="ECO:0000313" key="3">
    <source>
        <dbReference type="EMBL" id="GAA3022734.1"/>
    </source>
</evidence>
<name>A0ABN3Y8I3_9ACTN</name>
<protein>
    <recommendedName>
        <fullName evidence="2">AMP-binding enzyme C-terminal domain-containing protein</fullName>
    </recommendedName>
</protein>
<evidence type="ECO:0000259" key="2">
    <source>
        <dbReference type="Pfam" id="PF13193"/>
    </source>
</evidence>
<organism evidence="3 4">
    <name type="scientific">Streptosporangium longisporum</name>
    <dbReference type="NCBI Taxonomy" id="46187"/>
    <lineage>
        <taxon>Bacteria</taxon>
        <taxon>Bacillati</taxon>
        <taxon>Actinomycetota</taxon>
        <taxon>Actinomycetes</taxon>
        <taxon>Streptosporangiales</taxon>
        <taxon>Streptosporangiaceae</taxon>
        <taxon>Streptosporangium</taxon>
    </lineage>
</organism>
<dbReference type="Proteomes" id="UP001499930">
    <property type="component" value="Unassembled WGS sequence"/>
</dbReference>